<dbReference type="AlphaFoldDB" id="A0A4Y3R7C9"/>
<dbReference type="Proteomes" id="UP000319210">
    <property type="component" value="Unassembled WGS sequence"/>
</dbReference>
<evidence type="ECO:0000259" key="1">
    <source>
        <dbReference type="PROSITE" id="PS50943"/>
    </source>
</evidence>
<dbReference type="Gene3D" id="1.10.260.40">
    <property type="entry name" value="lambda repressor-like DNA-binding domains"/>
    <property type="match status" value="1"/>
</dbReference>
<accession>A0A4Y3R7C9</accession>
<gene>
    <name evidence="2" type="ORF">SCA03_51980</name>
</gene>
<name>A0A4Y3R7C9_STRCI</name>
<sequence length="272" mass="29686">MPATQDTAAPAVGPLLRHWRERAGLSQLELALRADSSARHLSFVETGRSVPSREMVLRLAATLQVPVRERNTLLLAAGYAPVFPATALDDPALAEVRAGLERMVAAYEPYPALVMDGRYEVVTANRGIALLLDGVSPALRERTANTMRLTLHPEGMAPRIRNLPEWRAHLLAQMRRQLALDRSPAVRELYEEVAGYPAPDGSSWPAAEPHEPDSPEHRFALPLVLDVDGQRLSFLSTLATFNTPLDVTVSELAVETFLPADPATAKALREAG</sequence>
<evidence type="ECO:0000313" key="3">
    <source>
        <dbReference type="Proteomes" id="UP000319210"/>
    </source>
</evidence>
<protein>
    <submittedName>
        <fullName evidence="2">Transcriptional regulator</fullName>
    </submittedName>
</protein>
<dbReference type="GO" id="GO:0003677">
    <property type="term" value="F:DNA binding"/>
    <property type="evidence" value="ECO:0007669"/>
    <property type="project" value="InterPro"/>
</dbReference>
<reference evidence="2 3" key="1">
    <citation type="submission" date="2019-06" db="EMBL/GenBank/DDBJ databases">
        <title>Whole genome shotgun sequence of Streptomyces cacaoi subsp. cacaoi NBRC 12748.</title>
        <authorList>
            <person name="Hosoyama A."/>
            <person name="Uohara A."/>
            <person name="Ohji S."/>
            <person name="Ichikawa N."/>
        </authorList>
    </citation>
    <scope>NUCLEOTIDE SEQUENCE [LARGE SCALE GENOMIC DNA]</scope>
    <source>
        <strain evidence="2 3">NBRC 12748</strain>
    </source>
</reference>
<dbReference type="RefSeq" id="WP_030887436.1">
    <property type="nucleotide sequence ID" value="NZ_BJMM01000034.1"/>
</dbReference>
<dbReference type="Gene3D" id="3.30.450.180">
    <property type="match status" value="1"/>
</dbReference>
<dbReference type="InterPro" id="IPR041413">
    <property type="entry name" value="MLTR_LBD"/>
</dbReference>
<dbReference type="EMBL" id="BJMM01000034">
    <property type="protein sequence ID" value="GEB52647.1"/>
    <property type="molecule type" value="Genomic_DNA"/>
</dbReference>
<dbReference type="SMART" id="SM00530">
    <property type="entry name" value="HTH_XRE"/>
    <property type="match status" value="1"/>
</dbReference>
<dbReference type="InterPro" id="IPR010982">
    <property type="entry name" value="Lambda_DNA-bd_dom_sf"/>
</dbReference>
<comment type="caution">
    <text evidence="2">The sequence shown here is derived from an EMBL/GenBank/DDBJ whole genome shotgun (WGS) entry which is preliminary data.</text>
</comment>
<organism evidence="2 3">
    <name type="scientific">Streptomyces cacaoi</name>
    <dbReference type="NCBI Taxonomy" id="1898"/>
    <lineage>
        <taxon>Bacteria</taxon>
        <taxon>Bacillati</taxon>
        <taxon>Actinomycetota</taxon>
        <taxon>Actinomycetes</taxon>
        <taxon>Kitasatosporales</taxon>
        <taxon>Streptomycetaceae</taxon>
        <taxon>Streptomyces</taxon>
    </lineage>
</organism>
<dbReference type="Pfam" id="PF13560">
    <property type="entry name" value="HTH_31"/>
    <property type="match status" value="1"/>
</dbReference>
<dbReference type="PROSITE" id="PS50943">
    <property type="entry name" value="HTH_CROC1"/>
    <property type="match status" value="1"/>
</dbReference>
<evidence type="ECO:0000313" key="2">
    <source>
        <dbReference type="EMBL" id="GEB52647.1"/>
    </source>
</evidence>
<dbReference type="CDD" id="cd00093">
    <property type="entry name" value="HTH_XRE"/>
    <property type="match status" value="1"/>
</dbReference>
<dbReference type="InterPro" id="IPR001387">
    <property type="entry name" value="Cro/C1-type_HTH"/>
</dbReference>
<proteinExistence type="predicted"/>
<dbReference type="Pfam" id="PF17765">
    <property type="entry name" value="MLTR_LBD"/>
    <property type="match status" value="1"/>
</dbReference>
<dbReference type="OrthoDB" id="2959414at2"/>
<feature type="domain" description="HTH cro/C1-type" evidence="1">
    <location>
        <begin position="16"/>
        <end position="70"/>
    </location>
</feature>
<dbReference type="PANTHER" id="PTHR35010">
    <property type="entry name" value="BLL4672 PROTEIN-RELATED"/>
    <property type="match status" value="1"/>
</dbReference>
<keyword evidence="3" id="KW-1185">Reference proteome</keyword>
<dbReference type="SUPFAM" id="SSF47413">
    <property type="entry name" value="lambda repressor-like DNA-binding domains"/>
    <property type="match status" value="1"/>
</dbReference>
<dbReference type="PANTHER" id="PTHR35010:SF4">
    <property type="entry name" value="BLL5781 PROTEIN"/>
    <property type="match status" value="1"/>
</dbReference>